<feature type="transmembrane region" description="Helical" evidence="1">
    <location>
        <begin position="51"/>
        <end position="72"/>
    </location>
</feature>
<reference evidence="2" key="1">
    <citation type="submission" date="2020-09" db="EMBL/GenBank/DDBJ databases">
        <title>Pelagicoccus enzymogenes sp. nov. with an EPS production, isolated from marine sediment.</title>
        <authorList>
            <person name="Feng X."/>
        </authorList>
    </citation>
    <scope>NUCLEOTIDE SEQUENCE</scope>
    <source>
        <strain evidence="2">NFK12</strain>
    </source>
</reference>
<dbReference type="EMBL" id="JACYFG010000040">
    <property type="protein sequence ID" value="MBD5781364.1"/>
    <property type="molecule type" value="Genomic_DNA"/>
</dbReference>
<dbReference type="Proteomes" id="UP000622317">
    <property type="component" value="Unassembled WGS sequence"/>
</dbReference>
<keyword evidence="1" id="KW-1133">Transmembrane helix</keyword>
<dbReference type="InterPro" id="IPR009339">
    <property type="entry name" value="DUF998"/>
</dbReference>
<sequence>MGLAWKCYGLSVLSVVAGSLLAARVYPEGFDWAYQVMSALASQKHNPEGGAWFAGGLALGMALLFPLAYRFFNDAAGRSKRERLGAVLVFVGLLFGVGVGVERLLFFHLSDVIDKAHELLALLSFLSLFVGLLLLATSRGRRAGARIWPSLVVVLPLLAIGASQLAVYLDQRDLGWVGTDWREMGVPLWYSFAFWQWLAAGSLWASMGLLLGCRTRVGESA</sequence>
<dbReference type="AlphaFoldDB" id="A0A927IJ01"/>
<feature type="transmembrane region" description="Helical" evidence="1">
    <location>
        <begin position="148"/>
        <end position="169"/>
    </location>
</feature>
<gene>
    <name evidence="2" type="ORF">IEN85_17820</name>
</gene>
<keyword evidence="1" id="KW-0812">Transmembrane</keyword>
<feature type="transmembrane region" description="Helical" evidence="1">
    <location>
        <begin position="84"/>
        <end position="107"/>
    </location>
</feature>
<keyword evidence="1" id="KW-0472">Membrane</keyword>
<evidence type="ECO:0000313" key="2">
    <source>
        <dbReference type="EMBL" id="MBD5781364.1"/>
    </source>
</evidence>
<evidence type="ECO:0000313" key="3">
    <source>
        <dbReference type="Proteomes" id="UP000622317"/>
    </source>
</evidence>
<evidence type="ECO:0000256" key="1">
    <source>
        <dbReference type="SAM" id="Phobius"/>
    </source>
</evidence>
<comment type="caution">
    <text evidence="2">The sequence shown here is derived from an EMBL/GenBank/DDBJ whole genome shotgun (WGS) entry which is preliminary data.</text>
</comment>
<feature type="transmembrane region" description="Helical" evidence="1">
    <location>
        <begin position="119"/>
        <end position="136"/>
    </location>
</feature>
<dbReference type="Pfam" id="PF06197">
    <property type="entry name" value="DUF998"/>
    <property type="match status" value="1"/>
</dbReference>
<keyword evidence="3" id="KW-1185">Reference proteome</keyword>
<dbReference type="RefSeq" id="WP_191618462.1">
    <property type="nucleotide sequence ID" value="NZ_JACYFG010000040.1"/>
</dbReference>
<proteinExistence type="predicted"/>
<protein>
    <submittedName>
        <fullName evidence="2">DUF998 domain-containing protein</fullName>
    </submittedName>
</protein>
<organism evidence="2 3">
    <name type="scientific">Pelagicoccus enzymogenes</name>
    <dbReference type="NCBI Taxonomy" id="2773457"/>
    <lineage>
        <taxon>Bacteria</taxon>
        <taxon>Pseudomonadati</taxon>
        <taxon>Verrucomicrobiota</taxon>
        <taxon>Opitutia</taxon>
        <taxon>Puniceicoccales</taxon>
        <taxon>Pelagicoccaceae</taxon>
        <taxon>Pelagicoccus</taxon>
    </lineage>
</organism>
<accession>A0A927IJ01</accession>
<feature type="transmembrane region" description="Helical" evidence="1">
    <location>
        <begin position="189"/>
        <end position="211"/>
    </location>
</feature>
<name>A0A927IJ01_9BACT</name>